<organism evidence="1 2">
    <name type="scientific">Aspergillus luchuensis (strain CBS 106.47)</name>
    <dbReference type="NCBI Taxonomy" id="1137211"/>
    <lineage>
        <taxon>Eukaryota</taxon>
        <taxon>Fungi</taxon>
        <taxon>Dikarya</taxon>
        <taxon>Ascomycota</taxon>
        <taxon>Pezizomycotina</taxon>
        <taxon>Eurotiomycetes</taxon>
        <taxon>Eurotiomycetidae</taxon>
        <taxon>Eurotiales</taxon>
        <taxon>Aspergillaceae</taxon>
        <taxon>Aspergillus</taxon>
        <taxon>Aspergillus subgen. Circumdati</taxon>
    </lineage>
</organism>
<reference evidence="2" key="1">
    <citation type="journal article" date="2017" name="Genome Biol.">
        <title>Comparative genomics reveals high biological diversity and specific adaptations in the industrially and medically important fungal genus Aspergillus.</title>
        <authorList>
            <person name="de Vries R.P."/>
            <person name="Riley R."/>
            <person name="Wiebenga A."/>
            <person name="Aguilar-Osorio G."/>
            <person name="Amillis S."/>
            <person name="Uchima C.A."/>
            <person name="Anderluh G."/>
            <person name="Asadollahi M."/>
            <person name="Askin M."/>
            <person name="Barry K."/>
            <person name="Battaglia E."/>
            <person name="Bayram O."/>
            <person name="Benocci T."/>
            <person name="Braus-Stromeyer S.A."/>
            <person name="Caldana C."/>
            <person name="Canovas D."/>
            <person name="Cerqueira G.C."/>
            <person name="Chen F."/>
            <person name="Chen W."/>
            <person name="Choi C."/>
            <person name="Clum A."/>
            <person name="Dos Santos R.A."/>
            <person name="Damasio A.R."/>
            <person name="Diallinas G."/>
            <person name="Emri T."/>
            <person name="Fekete E."/>
            <person name="Flipphi M."/>
            <person name="Freyberg S."/>
            <person name="Gallo A."/>
            <person name="Gournas C."/>
            <person name="Habgood R."/>
            <person name="Hainaut M."/>
            <person name="Harispe M.L."/>
            <person name="Henrissat B."/>
            <person name="Hilden K.S."/>
            <person name="Hope R."/>
            <person name="Hossain A."/>
            <person name="Karabika E."/>
            <person name="Karaffa L."/>
            <person name="Karanyi Z."/>
            <person name="Krasevec N."/>
            <person name="Kuo A."/>
            <person name="Kusch H."/>
            <person name="LaButti K."/>
            <person name="Lagendijk E.L."/>
            <person name="Lapidus A."/>
            <person name="Levasseur A."/>
            <person name="Lindquist E."/>
            <person name="Lipzen A."/>
            <person name="Logrieco A.F."/>
            <person name="MacCabe A."/>
            <person name="Maekelae M.R."/>
            <person name="Malavazi I."/>
            <person name="Melin P."/>
            <person name="Meyer V."/>
            <person name="Mielnichuk N."/>
            <person name="Miskei M."/>
            <person name="Molnar A.P."/>
            <person name="Mule G."/>
            <person name="Ngan C.Y."/>
            <person name="Orejas M."/>
            <person name="Orosz E."/>
            <person name="Ouedraogo J.P."/>
            <person name="Overkamp K.M."/>
            <person name="Park H.-S."/>
            <person name="Perrone G."/>
            <person name="Piumi F."/>
            <person name="Punt P.J."/>
            <person name="Ram A.F."/>
            <person name="Ramon A."/>
            <person name="Rauscher S."/>
            <person name="Record E."/>
            <person name="Riano-Pachon D.M."/>
            <person name="Robert V."/>
            <person name="Roehrig J."/>
            <person name="Ruller R."/>
            <person name="Salamov A."/>
            <person name="Salih N.S."/>
            <person name="Samson R.A."/>
            <person name="Sandor E."/>
            <person name="Sanguinetti M."/>
            <person name="Schuetze T."/>
            <person name="Sepcic K."/>
            <person name="Shelest E."/>
            <person name="Sherlock G."/>
            <person name="Sophianopoulou V."/>
            <person name="Squina F.M."/>
            <person name="Sun H."/>
            <person name="Susca A."/>
            <person name="Todd R.B."/>
            <person name="Tsang A."/>
            <person name="Unkles S.E."/>
            <person name="van de Wiele N."/>
            <person name="van Rossen-Uffink D."/>
            <person name="Oliveira J.V."/>
            <person name="Vesth T.C."/>
            <person name="Visser J."/>
            <person name="Yu J.-H."/>
            <person name="Zhou M."/>
            <person name="Andersen M.R."/>
            <person name="Archer D.B."/>
            <person name="Baker S.E."/>
            <person name="Benoit I."/>
            <person name="Brakhage A.A."/>
            <person name="Braus G.H."/>
            <person name="Fischer R."/>
            <person name="Frisvad J.C."/>
            <person name="Goldman G.H."/>
            <person name="Houbraken J."/>
            <person name="Oakley B."/>
            <person name="Pocsi I."/>
            <person name="Scazzocchio C."/>
            <person name="Seiboth B."/>
            <person name="vanKuyk P.A."/>
            <person name="Wortman J."/>
            <person name="Dyer P.S."/>
            <person name="Grigoriev I.V."/>
        </authorList>
    </citation>
    <scope>NUCLEOTIDE SEQUENCE [LARGE SCALE GENOMIC DNA]</scope>
    <source>
        <strain evidence="2">CBS 106.47</strain>
    </source>
</reference>
<accession>A0A1M3T1H3</accession>
<dbReference type="VEuPathDB" id="FungiDB:ASPFODRAFT_65854"/>
<evidence type="ECO:0000313" key="1">
    <source>
        <dbReference type="EMBL" id="OJZ80592.1"/>
    </source>
</evidence>
<gene>
    <name evidence="1" type="ORF">ASPFODRAFT_65854</name>
</gene>
<dbReference type="AlphaFoldDB" id="A0A1M3T1H3"/>
<name>A0A1M3T1H3_ASPLC</name>
<protein>
    <recommendedName>
        <fullName evidence="3">NAD(P)-binding domain-containing protein</fullName>
    </recommendedName>
</protein>
<dbReference type="Proteomes" id="UP000184063">
    <property type="component" value="Unassembled WGS sequence"/>
</dbReference>
<proteinExistence type="predicted"/>
<evidence type="ECO:0008006" key="3">
    <source>
        <dbReference type="Google" id="ProtNLM"/>
    </source>
</evidence>
<evidence type="ECO:0000313" key="2">
    <source>
        <dbReference type="Proteomes" id="UP000184063"/>
    </source>
</evidence>
<dbReference type="EMBL" id="KV878254">
    <property type="protein sequence ID" value="OJZ80592.1"/>
    <property type="molecule type" value="Genomic_DNA"/>
</dbReference>
<sequence length="152" mass="17745">MPTTVVIAGLTGKFVQYIVRSLQAYSNIYIRGYCRSPEKLPHFFLLAKNIKIIKDKFDDRAANYIICLIFFWGTGKETWDLIIYKITAAYTAAVVLDKSVVRILKYNIVCNNYKIIFKIKDCFNDRSIKKLYMMVLDLFRKSLSDVMSWALK</sequence>